<evidence type="ECO:0000313" key="3">
    <source>
        <dbReference type="Proteomes" id="UP000599179"/>
    </source>
</evidence>
<proteinExistence type="predicted"/>
<dbReference type="NCBIfam" id="TIGR03523">
    <property type="entry name" value="GldN"/>
    <property type="match status" value="1"/>
</dbReference>
<accession>A0ABQ1SGM5</accession>
<dbReference type="RefSeq" id="WP_308420169.1">
    <property type="nucleotide sequence ID" value="NZ_BMGM01000007.1"/>
</dbReference>
<evidence type="ECO:0000313" key="2">
    <source>
        <dbReference type="EMBL" id="GGE37270.1"/>
    </source>
</evidence>
<protein>
    <submittedName>
        <fullName evidence="2">Gliding motility protein GldO</fullName>
    </submittedName>
</protein>
<feature type="chain" id="PRO_5045789939" evidence="1">
    <location>
        <begin position="25"/>
        <end position="338"/>
    </location>
</feature>
<keyword evidence="3" id="KW-1185">Reference proteome</keyword>
<dbReference type="Pfam" id="PF19841">
    <property type="entry name" value="GldN"/>
    <property type="match status" value="1"/>
</dbReference>
<sequence>MIMKLMAYKLSFLFAVLFTLQSFAQSNILNAKTPKEVGVMTEDEKSGNNDEPLEYGYIGDRDILWSKVIWEKIDLKQKVNFPLFYPTRETMFSDNRKPLFQVLVDAIKDGASENPSETAITQIYGSDYFREEDQYVGEKALGQLKYTRIIDAGLPILDEYGIVGTEQQDLYIERFKEGTLEDHYPADLIDRLSYFIETTEITPSDISYYHIKGMWYFDKIQGEMRYRLLGIAPVGDDVRTKGTSVASTPVEYFWIWFADARMALHKGKVLNNDNGAKPVSFDHLLNSRRFDAVIYKTQNEYGDRKIQEYIQNDAMMQLLEADRIREEIRNFELDMWNH</sequence>
<evidence type="ECO:0000256" key="1">
    <source>
        <dbReference type="SAM" id="SignalP"/>
    </source>
</evidence>
<reference evidence="3" key="1">
    <citation type="journal article" date="2019" name="Int. J. Syst. Evol. Microbiol.">
        <title>The Global Catalogue of Microorganisms (GCM) 10K type strain sequencing project: providing services to taxonomists for standard genome sequencing and annotation.</title>
        <authorList>
            <consortium name="The Broad Institute Genomics Platform"/>
            <consortium name="The Broad Institute Genome Sequencing Center for Infectious Disease"/>
            <person name="Wu L."/>
            <person name="Ma J."/>
        </authorList>
    </citation>
    <scope>NUCLEOTIDE SEQUENCE [LARGE SCALE GENOMIC DNA]</scope>
    <source>
        <strain evidence="3">CGMCC 1.12931</strain>
    </source>
</reference>
<keyword evidence="1" id="KW-0732">Signal</keyword>
<gene>
    <name evidence="2" type="primary">gldN</name>
    <name evidence="2" type="ORF">GCM10010832_16840</name>
</gene>
<comment type="caution">
    <text evidence="2">The sequence shown here is derived from an EMBL/GenBank/DDBJ whole genome shotgun (WGS) entry which is preliminary data.</text>
</comment>
<dbReference type="Proteomes" id="UP000599179">
    <property type="component" value="Unassembled WGS sequence"/>
</dbReference>
<dbReference type="EMBL" id="BMGM01000007">
    <property type="protein sequence ID" value="GGE37270.1"/>
    <property type="molecule type" value="Genomic_DNA"/>
</dbReference>
<organism evidence="2 3">
    <name type="scientific">Psychroflexus planctonicus</name>
    <dbReference type="NCBI Taxonomy" id="1526575"/>
    <lineage>
        <taxon>Bacteria</taxon>
        <taxon>Pseudomonadati</taxon>
        <taxon>Bacteroidota</taxon>
        <taxon>Flavobacteriia</taxon>
        <taxon>Flavobacteriales</taxon>
        <taxon>Flavobacteriaceae</taxon>
        <taxon>Psychroflexus</taxon>
    </lineage>
</organism>
<feature type="signal peptide" evidence="1">
    <location>
        <begin position="1"/>
        <end position="24"/>
    </location>
</feature>
<name>A0ABQ1SGM5_9FLAO</name>
<dbReference type="InterPro" id="IPR019847">
    <property type="entry name" value="Gliding_motility_assoc_GldN"/>
</dbReference>